<feature type="region of interest" description="Disordered" evidence="1">
    <location>
        <begin position="48"/>
        <end position="107"/>
    </location>
</feature>
<evidence type="ECO:0000313" key="3">
    <source>
        <dbReference type="Proteomes" id="UP000095042"/>
    </source>
</evidence>
<proteinExistence type="predicted"/>
<dbReference type="EMBL" id="LPWD01000033">
    <property type="protein sequence ID" value="ODS03906.1"/>
    <property type="molecule type" value="Genomic_DNA"/>
</dbReference>
<feature type="compositionally biased region" description="Basic and acidic residues" evidence="1">
    <location>
        <begin position="71"/>
        <end position="85"/>
    </location>
</feature>
<organism evidence="2 3">
    <name type="scientific">Methyloceanibacter marginalis</name>
    <dbReference type="NCBI Taxonomy" id="1774971"/>
    <lineage>
        <taxon>Bacteria</taxon>
        <taxon>Pseudomonadati</taxon>
        <taxon>Pseudomonadota</taxon>
        <taxon>Alphaproteobacteria</taxon>
        <taxon>Hyphomicrobiales</taxon>
        <taxon>Hyphomicrobiaceae</taxon>
        <taxon>Methyloceanibacter</taxon>
    </lineage>
</organism>
<dbReference type="RefSeq" id="WP_069622889.1">
    <property type="nucleotide sequence ID" value="NZ_LPWD01000033.1"/>
</dbReference>
<keyword evidence="3" id="KW-1185">Reference proteome</keyword>
<dbReference type="OrthoDB" id="8448793at2"/>
<dbReference type="Proteomes" id="UP000095042">
    <property type="component" value="Unassembled WGS sequence"/>
</dbReference>
<reference evidence="2 3" key="1">
    <citation type="journal article" date="2016" name="Environ. Microbiol.">
        <title>New Methyloceanibacter diversity from North Sea sediments includes methanotroph containing solely the soluble methane monooxygenase.</title>
        <authorList>
            <person name="Vekeman B."/>
            <person name="Kerckhof F.M."/>
            <person name="Cremers G."/>
            <person name="de Vos P."/>
            <person name="Vandamme P."/>
            <person name="Boon N."/>
            <person name="Op den Camp H.J."/>
            <person name="Heylen K."/>
        </authorList>
    </citation>
    <scope>NUCLEOTIDE SEQUENCE [LARGE SCALE GENOMIC DNA]</scope>
    <source>
        <strain evidence="2 3">R-67177</strain>
    </source>
</reference>
<evidence type="ECO:0000313" key="2">
    <source>
        <dbReference type="EMBL" id="ODS03906.1"/>
    </source>
</evidence>
<gene>
    <name evidence="2" type="ORF">AUC71_07040</name>
</gene>
<accession>A0A1E3WDQ5</accession>
<sequence>MIISKPWKGYVISTSCMQGEDFTLRFVAETRGLEDKEWWTEVRRAWEIEVPPKPNPEAEAEPKTETAPPKSESETASEAKPEPKPEPMPGKITKANPKGVKCTSPAW</sequence>
<evidence type="ECO:0000256" key="1">
    <source>
        <dbReference type="SAM" id="MobiDB-lite"/>
    </source>
</evidence>
<name>A0A1E3WDQ5_9HYPH</name>
<protein>
    <submittedName>
        <fullName evidence="2">Uncharacterized protein</fullName>
    </submittedName>
</protein>
<comment type="caution">
    <text evidence="2">The sequence shown here is derived from an EMBL/GenBank/DDBJ whole genome shotgun (WGS) entry which is preliminary data.</text>
</comment>
<dbReference type="AlphaFoldDB" id="A0A1E3WDQ5"/>